<reference evidence="2" key="1">
    <citation type="submission" date="2023-08" db="EMBL/GenBank/DDBJ databases">
        <title>A de novo genome assembly of Solanum verrucosum Schlechtendal, a Mexican diploid species geographically isolated from the other diploid A-genome species in potato relatives.</title>
        <authorList>
            <person name="Hosaka K."/>
        </authorList>
    </citation>
    <scope>NUCLEOTIDE SEQUENCE</scope>
    <source>
        <tissue evidence="2">Young leaves</tissue>
    </source>
</reference>
<name>A0AAF0TZK7_SOLVR</name>
<keyword evidence="3" id="KW-1185">Reference proteome</keyword>
<organism evidence="2 3">
    <name type="scientific">Solanum verrucosum</name>
    <dbReference type="NCBI Taxonomy" id="315347"/>
    <lineage>
        <taxon>Eukaryota</taxon>
        <taxon>Viridiplantae</taxon>
        <taxon>Streptophyta</taxon>
        <taxon>Embryophyta</taxon>
        <taxon>Tracheophyta</taxon>
        <taxon>Spermatophyta</taxon>
        <taxon>Magnoliopsida</taxon>
        <taxon>eudicotyledons</taxon>
        <taxon>Gunneridae</taxon>
        <taxon>Pentapetalae</taxon>
        <taxon>asterids</taxon>
        <taxon>lamiids</taxon>
        <taxon>Solanales</taxon>
        <taxon>Solanaceae</taxon>
        <taxon>Solanoideae</taxon>
        <taxon>Solaneae</taxon>
        <taxon>Solanum</taxon>
    </lineage>
</organism>
<proteinExistence type="predicted"/>
<evidence type="ECO:0000313" key="2">
    <source>
        <dbReference type="EMBL" id="WMV32588.1"/>
    </source>
</evidence>
<evidence type="ECO:0000256" key="1">
    <source>
        <dbReference type="SAM" id="MobiDB-lite"/>
    </source>
</evidence>
<dbReference type="EMBL" id="CP133617">
    <property type="protein sequence ID" value="WMV32588.1"/>
    <property type="molecule type" value="Genomic_DNA"/>
</dbReference>
<sequence length="154" mass="17468">MKAKEQGNDITRQKEAKKLKKLKQSKDGTRQSHLASAEWTFILPKVTECQPMENTNMARNEWSDDAPNRSVRFSLRKWVSMQSYKCEEMSVNGRNTSQLGNNDDIENLHDVNEDQLGGVGAIRLSLTVGNTMFYVTNTMLQLLSMKDLFGGLAH</sequence>
<dbReference type="Proteomes" id="UP001234989">
    <property type="component" value="Chromosome 6"/>
</dbReference>
<evidence type="ECO:0000313" key="3">
    <source>
        <dbReference type="Proteomes" id="UP001234989"/>
    </source>
</evidence>
<feature type="region of interest" description="Disordered" evidence="1">
    <location>
        <begin position="1"/>
        <end position="31"/>
    </location>
</feature>
<protein>
    <submittedName>
        <fullName evidence="2">Uncharacterized protein</fullName>
    </submittedName>
</protein>
<dbReference type="AlphaFoldDB" id="A0AAF0TZK7"/>
<feature type="compositionally biased region" description="Basic and acidic residues" evidence="1">
    <location>
        <begin position="1"/>
        <end position="16"/>
    </location>
</feature>
<gene>
    <name evidence="2" type="ORF">MTR67_025973</name>
</gene>
<accession>A0AAF0TZK7</accession>